<name>A0ABS1LLJ0_9MICO</name>
<proteinExistence type="predicted"/>
<dbReference type="InterPro" id="IPR016040">
    <property type="entry name" value="NAD(P)-bd_dom"/>
</dbReference>
<dbReference type="InterPro" id="IPR052718">
    <property type="entry name" value="NmrA-type_oxidoreductase"/>
</dbReference>
<evidence type="ECO:0000259" key="1">
    <source>
        <dbReference type="Pfam" id="PF13460"/>
    </source>
</evidence>
<protein>
    <submittedName>
        <fullName evidence="2">SDR family oxidoreductase</fullName>
    </submittedName>
</protein>
<dbReference type="Gene3D" id="3.40.50.720">
    <property type="entry name" value="NAD(P)-binding Rossmann-like Domain"/>
    <property type="match status" value="1"/>
</dbReference>
<feature type="domain" description="NAD(P)-binding" evidence="1">
    <location>
        <begin position="9"/>
        <end position="188"/>
    </location>
</feature>
<dbReference type="PANTHER" id="PTHR47129:SF1">
    <property type="entry name" value="NMRA-LIKE DOMAIN-CONTAINING PROTEIN"/>
    <property type="match status" value="1"/>
</dbReference>
<gene>
    <name evidence="2" type="ORF">HGK34_12560</name>
</gene>
<accession>A0ABS1LLJ0</accession>
<dbReference type="Pfam" id="PF13460">
    <property type="entry name" value="NAD_binding_10"/>
    <property type="match status" value="1"/>
</dbReference>
<organism evidence="2 3">
    <name type="scientific">Myceligenerans indicum</name>
    <dbReference type="NCBI Taxonomy" id="2593663"/>
    <lineage>
        <taxon>Bacteria</taxon>
        <taxon>Bacillati</taxon>
        <taxon>Actinomycetota</taxon>
        <taxon>Actinomycetes</taxon>
        <taxon>Micrococcales</taxon>
        <taxon>Promicromonosporaceae</taxon>
        <taxon>Myceligenerans</taxon>
    </lineage>
</organism>
<dbReference type="Proteomes" id="UP000675409">
    <property type="component" value="Unassembled WGS sequence"/>
</dbReference>
<sequence length="286" mass="29747">MSHVYAVTGASGQLGRRVVAELLDRGVDASQVVAVVRTPDKVQDLAARGVQVREGDYDRPDTLTAALTDVDRVLLVSGSEIGQRVPQHTAVIQAAAKNGVGRVLYTSILKAGETGNPIAPEHVETEKVLRASGVPYTILRNSWYIQVYTDQAEQYLATGKILGATGGATISGASRDDYAAAAAAALLDDTDGNRVHELGGPGFTMSDLAAAITEATGTDVTYEDLAPEAYREALLGAGLDEGTAGFLVALDGSIAAGELVTDSDGLRSLLGRDPVSVRDTVRAQLG</sequence>
<reference evidence="2 3" key="1">
    <citation type="journal article" date="2021" name="Arch. Microbiol.">
        <title>Myceligenerans indicum sp. nov., an actinobacterium isolated from mangrove sediment of Sundarbans, India.</title>
        <authorList>
            <person name="Asha K."/>
            <person name="Bhadury P."/>
        </authorList>
    </citation>
    <scope>NUCLEOTIDE SEQUENCE [LARGE SCALE GENOMIC DNA]</scope>
    <source>
        <strain evidence="2 3">I2</strain>
    </source>
</reference>
<dbReference type="PANTHER" id="PTHR47129">
    <property type="entry name" value="QUINONE OXIDOREDUCTASE 2"/>
    <property type="match status" value="1"/>
</dbReference>
<dbReference type="SUPFAM" id="SSF51735">
    <property type="entry name" value="NAD(P)-binding Rossmann-fold domains"/>
    <property type="match status" value="1"/>
</dbReference>
<dbReference type="EMBL" id="JABBYC010000021">
    <property type="protein sequence ID" value="MBL0887099.1"/>
    <property type="molecule type" value="Genomic_DNA"/>
</dbReference>
<evidence type="ECO:0000313" key="2">
    <source>
        <dbReference type="EMBL" id="MBL0887099.1"/>
    </source>
</evidence>
<evidence type="ECO:0000313" key="3">
    <source>
        <dbReference type="Proteomes" id="UP000675409"/>
    </source>
</evidence>
<dbReference type="InterPro" id="IPR036291">
    <property type="entry name" value="NAD(P)-bd_dom_sf"/>
</dbReference>
<comment type="caution">
    <text evidence="2">The sequence shown here is derived from an EMBL/GenBank/DDBJ whole genome shotgun (WGS) entry which is preliminary data.</text>
</comment>
<keyword evidence="3" id="KW-1185">Reference proteome</keyword>
<dbReference type="Gene3D" id="3.90.25.10">
    <property type="entry name" value="UDP-galactose 4-epimerase, domain 1"/>
    <property type="match status" value="1"/>
</dbReference>
<dbReference type="RefSeq" id="WP_201847760.1">
    <property type="nucleotide sequence ID" value="NZ_JABBYC010000021.1"/>
</dbReference>
<dbReference type="CDD" id="cd05269">
    <property type="entry name" value="TMR_SDR_a"/>
    <property type="match status" value="1"/>
</dbReference>